<dbReference type="HOGENOM" id="CLU_1587520_0_0_1"/>
<dbReference type="Proteomes" id="UP000054279">
    <property type="component" value="Unassembled WGS sequence"/>
</dbReference>
<sequence>MLICDPKESEYITFLQHRTFREYLVKNHKTFEQYSEAILNPTPHDSSLWYIVGTTNCYSWAWACWEMLENRISFTVADDDKNATGADGGEWRKWSSTPGLVDTSQGSKPLLKFSEKASKTMNKVMEAFLGPASPPIQCVLFRAIKITYVSGPNLRRLLWKRYINVNDL</sequence>
<reference evidence="1 2" key="1">
    <citation type="submission" date="2014-06" db="EMBL/GenBank/DDBJ databases">
        <title>Evolutionary Origins and Diversification of the Mycorrhizal Mutualists.</title>
        <authorList>
            <consortium name="DOE Joint Genome Institute"/>
            <consortium name="Mycorrhizal Genomics Consortium"/>
            <person name="Kohler A."/>
            <person name="Kuo A."/>
            <person name="Nagy L.G."/>
            <person name="Floudas D."/>
            <person name="Copeland A."/>
            <person name="Barry K.W."/>
            <person name="Cichocki N."/>
            <person name="Veneault-Fourrey C."/>
            <person name="LaButti K."/>
            <person name="Lindquist E.A."/>
            <person name="Lipzen A."/>
            <person name="Lundell T."/>
            <person name="Morin E."/>
            <person name="Murat C."/>
            <person name="Riley R."/>
            <person name="Ohm R."/>
            <person name="Sun H."/>
            <person name="Tunlid A."/>
            <person name="Henrissat B."/>
            <person name="Grigoriev I.V."/>
            <person name="Hibbett D.S."/>
            <person name="Martin F."/>
        </authorList>
    </citation>
    <scope>NUCLEOTIDE SEQUENCE [LARGE SCALE GENOMIC DNA]</scope>
    <source>
        <strain evidence="1 2">SS14</strain>
    </source>
</reference>
<evidence type="ECO:0000313" key="1">
    <source>
        <dbReference type="EMBL" id="KIJ35793.1"/>
    </source>
</evidence>
<protein>
    <submittedName>
        <fullName evidence="1">Uncharacterized protein</fullName>
    </submittedName>
</protein>
<name>A0A0C9TZE1_SPHS4</name>
<dbReference type="EMBL" id="KN837185">
    <property type="protein sequence ID" value="KIJ35793.1"/>
    <property type="molecule type" value="Genomic_DNA"/>
</dbReference>
<organism evidence="1 2">
    <name type="scientific">Sphaerobolus stellatus (strain SS14)</name>
    <dbReference type="NCBI Taxonomy" id="990650"/>
    <lineage>
        <taxon>Eukaryota</taxon>
        <taxon>Fungi</taxon>
        <taxon>Dikarya</taxon>
        <taxon>Basidiomycota</taxon>
        <taxon>Agaricomycotina</taxon>
        <taxon>Agaricomycetes</taxon>
        <taxon>Phallomycetidae</taxon>
        <taxon>Geastrales</taxon>
        <taxon>Sphaerobolaceae</taxon>
        <taxon>Sphaerobolus</taxon>
    </lineage>
</organism>
<gene>
    <name evidence="1" type="ORF">M422DRAFT_261980</name>
</gene>
<accession>A0A0C9TZE1</accession>
<proteinExistence type="predicted"/>
<evidence type="ECO:0000313" key="2">
    <source>
        <dbReference type="Proteomes" id="UP000054279"/>
    </source>
</evidence>
<keyword evidence="2" id="KW-1185">Reference proteome</keyword>
<dbReference type="AlphaFoldDB" id="A0A0C9TZE1"/>